<sequence>MIIRIMGEGQFDVENVDQDLLQKYDNQVEDAVNAGNEEAARTALKALHEYVTANGKAVADDYLGSSDVVIPFVDATLAEIAELLTGEGFIPDPA</sequence>
<dbReference type="Proteomes" id="UP000075950">
    <property type="component" value="Chromosome"/>
</dbReference>
<evidence type="ECO:0000313" key="4">
    <source>
        <dbReference type="Proteomes" id="UP000031488"/>
    </source>
</evidence>
<keyword evidence="4" id="KW-1185">Reference proteome</keyword>
<name>A0A0B9ABQ1_BRELN</name>
<organism evidence="3 4">
    <name type="scientific">Brevibacterium linens</name>
    <dbReference type="NCBI Taxonomy" id="1703"/>
    <lineage>
        <taxon>Bacteria</taxon>
        <taxon>Bacillati</taxon>
        <taxon>Actinomycetota</taxon>
        <taxon>Actinomycetes</taxon>
        <taxon>Micrococcales</taxon>
        <taxon>Brevibacteriaceae</taxon>
        <taxon>Brevibacterium</taxon>
    </lineage>
</organism>
<reference evidence="5" key="3">
    <citation type="submission" date="2016-03" db="EMBL/GenBank/DDBJ databases">
        <authorList>
            <person name="Ploux O."/>
        </authorList>
    </citation>
    <scope>NUCLEOTIDE SEQUENCE [LARGE SCALE GENOMIC DNA]</scope>
    <source>
        <strain evidence="5">BS258</strain>
    </source>
</reference>
<dbReference type="STRING" id="1703.BLSMQ_3234"/>
<reference evidence="2" key="2">
    <citation type="submission" date="2016-03" db="EMBL/GenBank/DDBJ databases">
        <authorList>
            <person name="Zhu Y."/>
            <person name="Sun C."/>
        </authorList>
    </citation>
    <scope>NUCLEOTIDE SEQUENCE</scope>
    <source>
        <strain evidence="2">BS258</strain>
    </source>
</reference>
<evidence type="ECO:0000313" key="3">
    <source>
        <dbReference type="EMBL" id="KHS53041.1"/>
    </source>
</evidence>
<accession>A0A142NPU5</accession>
<dbReference type="EMBL" id="JTJZ01000017">
    <property type="protein sequence ID" value="KHS53041.1"/>
    <property type="molecule type" value="Genomic_DNA"/>
</dbReference>
<evidence type="ECO:0000313" key="5">
    <source>
        <dbReference type="Proteomes" id="UP000075950"/>
    </source>
</evidence>
<dbReference type="PATRIC" id="fig|1703.6.peg.1335"/>
<proteinExistence type="predicted"/>
<gene>
    <name evidence="2" type="ORF">A2T55_14720</name>
    <name evidence="3" type="ORF">AE0388_1444</name>
</gene>
<protein>
    <recommendedName>
        <fullName evidence="1">PspA-associated domain-containing protein</fullName>
    </recommendedName>
</protein>
<accession>A0A0B9ABQ1</accession>
<evidence type="ECO:0000313" key="2">
    <source>
        <dbReference type="EMBL" id="AMT94846.1"/>
    </source>
</evidence>
<dbReference type="InterPro" id="IPR054437">
    <property type="entry name" value="PspA-assoc_dom"/>
</dbReference>
<dbReference type="KEGG" id="bly:A2T55_14720"/>
<dbReference type="OrthoDB" id="5244559at2"/>
<feature type="domain" description="PspA-associated" evidence="1">
    <location>
        <begin position="1"/>
        <end position="92"/>
    </location>
</feature>
<evidence type="ECO:0000259" key="1">
    <source>
        <dbReference type="Pfam" id="PF22743"/>
    </source>
</evidence>
<dbReference type="AlphaFoldDB" id="A0A0B9ABQ1"/>
<dbReference type="RefSeq" id="WP_039208501.1">
    <property type="nucleotide sequence ID" value="NZ_CP014869.1"/>
</dbReference>
<dbReference type="Proteomes" id="UP000031488">
    <property type="component" value="Unassembled WGS sequence"/>
</dbReference>
<dbReference type="Pfam" id="PF22743">
    <property type="entry name" value="PspAA"/>
    <property type="match status" value="1"/>
</dbReference>
<reference evidence="3 4" key="1">
    <citation type="submission" date="2014-11" db="EMBL/GenBank/DDBJ databases">
        <title>Draft Genome Sequence of Brevibacterium linens AE038-8.</title>
        <authorList>
            <person name="Maizel D."/>
            <person name="Utturkar S.M."/>
            <person name="Brown S.D."/>
            <person name="Ferrero M."/>
            <person name="Rosen B.P."/>
        </authorList>
    </citation>
    <scope>NUCLEOTIDE SEQUENCE [LARGE SCALE GENOMIC DNA]</scope>
    <source>
        <strain evidence="3 4">AE038-8</strain>
    </source>
</reference>
<dbReference type="EMBL" id="CP014869">
    <property type="protein sequence ID" value="AMT94846.1"/>
    <property type="molecule type" value="Genomic_DNA"/>
</dbReference>